<gene>
    <name evidence="1" type="ORF">Tci_879647</name>
</gene>
<name>A0A699TE59_TANCI</name>
<feature type="non-terminal residue" evidence="1">
    <location>
        <position position="1"/>
    </location>
</feature>
<accession>A0A699TE59</accession>
<comment type="caution">
    <text evidence="1">The sequence shown here is derived from an EMBL/GenBank/DDBJ whole genome shotgun (WGS) entry which is preliminary data.</text>
</comment>
<organism evidence="1">
    <name type="scientific">Tanacetum cinerariifolium</name>
    <name type="common">Dalmatian daisy</name>
    <name type="synonym">Chrysanthemum cinerariifolium</name>
    <dbReference type="NCBI Taxonomy" id="118510"/>
    <lineage>
        <taxon>Eukaryota</taxon>
        <taxon>Viridiplantae</taxon>
        <taxon>Streptophyta</taxon>
        <taxon>Embryophyta</taxon>
        <taxon>Tracheophyta</taxon>
        <taxon>Spermatophyta</taxon>
        <taxon>Magnoliopsida</taxon>
        <taxon>eudicotyledons</taxon>
        <taxon>Gunneridae</taxon>
        <taxon>Pentapetalae</taxon>
        <taxon>asterids</taxon>
        <taxon>campanulids</taxon>
        <taxon>Asterales</taxon>
        <taxon>Asteraceae</taxon>
        <taxon>Asteroideae</taxon>
        <taxon>Anthemideae</taxon>
        <taxon>Anthemidinae</taxon>
        <taxon>Tanacetum</taxon>
    </lineage>
</organism>
<dbReference type="AlphaFoldDB" id="A0A699TE59"/>
<evidence type="ECO:0000313" key="1">
    <source>
        <dbReference type="EMBL" id="GFD07678.1"/>
    </source>
</evidence>
<proteinExistence type="predicted"/>
<protein>
    <submittedName>
        <fullName evidence="1">Uncharacterized protein</fullName>
    </submittedName>
</protein>
<reference evidence="1" key="1">
    <citation type="journal article" date="2019" name="Sci. Rep.">
        <title>Draft genome of Tanacetum cinerariifolium, the natural source of mosquito coil.</title>
        <authorList>
            <person name="Yamashiro T."/>
            <person name="Shiraishi A."/>
            <person name="Satake H."/>
            <person name="Nakayama K."/>
        </authorList>
    </citation>
    <scope>NUCLEOTIDE SEQUENCE</scope>
</reference>
<feature type="non-terminal residue" evidence="1">
    <location>
        <position position="153"/>
    </location>
</feature>
<dbReference type="EMBL" id="BKCJ011233047">
    <property type="protein sequence ID" value="GFD07678.1"/>
    <property type="molecule type" value="Genomic_DNA"/>
</dbReference>
<sequence length="153" mass="17510">KQSKDDSAKEELGIAEKELNVNDRLISCWKCKNLLKVCIKHERGHLGSKGSETRASFYEEGLKILKDRHWETNFSTPTEVDPTNGTFCHMCGISGPISQRYDECQLINILRSGSLKAATYFKVEILRRHLLLGLLASIGEYYRDQKAYVEEQK</sequence>